<dbReference type="Gene3D" id="3.30.465.10">
    <property type="match status" value="1"/>
</dbReference>
<evidence type="ECO:0000256" key="3">
    <source>
        <dbReference type="ARBA" id="ARBA00022827"/>
    </source>
</evidence>
<dbReference type="GO" id="GO:0003973">
    <property type="term" value="F:(S)-2-hydroxy-acid oxidase activity"/>
    <property type="evidence" value="ECO:0007669"/>
    <property type="project" value="UniProtKB-EC"/>
</dbReference>
<dbReference type="InterPro" id="IPR016171">
    <property type="entry name" value="Vanillyl_alc_oxidase_C-sub2"/>
</dbReference>
<reference evidence="6 7" key="1">
    <citation type="submission" date="2023-07" db="EMBL/GenBank/DDBJ databases">
        <title>Comparative genomics of wheat-associated soil bacteria to identify genetic determinants of phenazine resistance.</title>
        <authorList>
            <person name="Mouncey N."/>
        </authorList>
    </citation>
    <scope>NUCLEOTIDE SEQUENCE [LARGE SCALE GENOMIC DNA]</scope>
    <source>
        <strain evidence="6 7">W1I3</strain>
    </source>
</reference>
<evidence type="ECO:0000256" key="1">
    <source>
        <dbReference type="ARBA" id="ARBA00001974"/>
    </source>
</evidence>
<dbReference type="InterPro" id="IPR016164">
    <property type="entry name" value="FAD-linked_Oxase-like_C"/>
</dbReference>
<dbReference type="SUPFAM" id="SSF55103">
    <property type="entry name" value="FAD-linked oxidases, C-terminal domain"/>
    <property type="match status" value="1"/>
</dbReference>
<keyword evidence="3" id="KW-0274">FAD</keyword>
<dbReference type="InterPro" id="IPR006094">
    <property type="entry name" value="Oxid_FAD_bind_N"/>
</dbReference>
<name>A0ABU0PPE7_9MICC</name>
<dbReference type="PANTHER" id="PTHR42934">
    <property type="entry name" value="GLYCOLATE OXIDASE SUBUNIT GLCD"/>
    <property type="match status" value="1"/>
</dbReference>
<dbReference type="InterPro" id="IPR016166">
    <property type="entry name" value="FAD-bd_PCMH"/>
</dbReference>
<dbReference type="Gene3D" id="1.10.45.10">
    <property type="entry name" value="Vanillyl-alcohol Oxidase, Chain A, domain 4"/>
    <property type="match status" value="1"/>
</dbReference>
<evidence type="ECO:0000259" key="5">
    <source>
        <dbReference type="PROSITE" id="PS51387"/>
    </source>
</evidence>
<dbReference type="Pfam" id="PF02913">
    <property type="entry name" value="FAD-oxidase_C"/>
    <property type="match status" value="1"/>
</dbReference>
<keyword evidence="4 6" id="KW-0560">Oxidoreductase</keyword>
<comment type="cofactor">
    <cofactor evidence="1">
        <name>FAD</name>
        <dbReference type="ChEBI" id="CHEBI:57692"/>
    </cofactor>
</comment>
<protein>
    <submittedName>
        <fullName evidence="6">Glycolate oxidase</fullName>
        <ecNumber evidence="6">1.1.3.15</ecNumber>
    </submittedName>
</protein>
<dbReference type="RefSeq" id="WP_306638139.1">
    <property type="nucleotide sequence ID" value="NZ_JAUSXB010000001.1"/>
</dbReference>
<evidence type="ECO:0000313" key="7">
    <source>
        <dbReference type="Proteomes" id="UP001236806"/>
    </source>
</evidence>
<dbReference type="InterPro" id="IPR051914">
    <property type="entry name" value="FAD-linked_OxidoTrans_Type4"/>
</dbReference>
<dbReference type="Proteomes" id="UP001236806">
    <property type="component" value="Unassembled WGS sequence"/>
</dbReference>
<proteinExistence type="predicted"/>
<dbReference type="Gene3D" id="3.30.70.2740">
    <property type="match status" value="1"/>
</dbReference>
<organism evidence="6 7">
    <name type="scientific">Pseudarthrobacter siccitolerans</name>
    <dbReference type="NCBI Taxonomy" id="861266"/>
    <lineage>
        <taxon>Bacteria</taxon>
        <taxon>Bacillati</taxon>
        <taxon>Actinomycetota</taxon>
        <taxon>Actinomycetes</taxon>
        <taxon>Micrococcales</taxon>
        <taxon>Micrococcaceae</taxon>
        <taxon>Pseudarthrobacter</taxon>
    </lineage>
</organism>
<dbReference type="PROSITE" id="PS51387">
    <property type="entry name" value="FAD_PCMH"/>
    <property type="match status" value="1"/>
</dbReference>
<feature type="domain" description="FAD-binding PCMH-type" evidence="5">
    <location>
        <begin position="37"/>
        <end position="216"/>
    </location>
</feature>
<accession>A0ABU0PPE7</accession>
<dbReference type="InterPro" id="IPR016169">
    <property type="entry name" value="FAD-bd_PCMH_sub2"/>
</dbReference>
<dbReference type="EC" id="1.1.3.15" evidence="6"/>
<dbReference type="SUPFAM" id="SSF56176">
    <property type="entry name" value="FAD-binding/transporter-associated domain-like"/>
    <property type="match status" value="1"/>
</dbReference>
<keyword evidence="7" id="KW-1185">Reference proteome</keyword>
<dbReference type="Pfam" id="PF01565">
    <property type="entry name" value="FAD_binding_4"/>
    <property type="match status" value="1"/>
</dbReference>
<dbReference type="EMBL" id="JAUSXB010000001">
    <property type="protein sequence ID" value="MDQ0675853.1"/>
    <property type="molecule type" value="Genomic_DNA"/>
</dbReference>
<dbReference type="InterPro" id="IPR004113">
    <property type="entry name" value="FAD-bd_oxidored_4_C"/>
</dbReference>
<evidence type="ECO:0000256" key="2">
    <source>
        <dbReference type="ARBA" id="ARBA00022630"/>
    </source>
</evidence>
<dbReference type="InterPro" id="IPR036318">
    <property type="entry name" value="FAD-bd_PCMH-like_sf"/>
</dbReference>
<evidence type="ECO:0000313" key="6">
    <source>
        <dbReference type="EMBL" id="MDQ0675853.1"/>
    </source>
</evidence>
<keyword evidence="2" id="KW-0285">Flavoprotein</keyword>
<sequence>MGSVAIEELETILSAGQVDREEITLRRYAVDQAPVLDYQLPLAVVFPESVPDVQAVVRICAARKVTIVPRGAGTGVSGGAHATKDCIILSLERMDRVLSLSPDDETAVVEPGVINAVLNEAAAEHGLMYAPDPASFRSSTIGGNVATNAGGLRCAKYGVTRDSVLALDVVLADGSLLHTGHQTFKGVAGYDLTGLFVGSEGTLGIVVGVTVRLKYLPRDVHTVAAFYPDFRQAATGVLAVGRARVQPAIMELLDGGTLAQLDSIHGSDLTARGSSLLLIQTDGFGAAAEARMVREVLAAGGATVTTEASAEAERLVELRRHSRGVEVDDEFRVGEDVAVPRSRLVDYVAALEVMAVKHDVHLKVVAHAGDGNLHPTFWIDRKDNAVDGEALGRLHRVLDESITAALGMGGTITGEHGVGQYKLRWLGQEQPEPLRELQRRIKDLFDPAGILNPGKAI</sequence>
<comment type="caution">
    <text evidence="6">The sequence shown here is derived from an EMBL/GenBank/DDBJ whole genome shotgun (WGS) entry which is preliminary data.</text>
</comment>
<dbReference type="PANTHER" id="PTHR42934:SF2">
    <property type="entry name" value="GLYCOLATE OXIDASE SUBUNIT GLCD"/>
    <property type="match status" value="1"/>
</dbReference>
<evidence type="ECO:0000256" key="4">
    <source>
        <dbReference type="ARBA" id="ARBA00023002"/>
    </source>
</evidence>
<gene>
    <name evidence="6" type="ORF">QFZ36_003414</name>
</gene>